<dbReference type="PANTHER" id="PTHR23150:SF19">
    <property type="entry name" value="FORMYLGLYCINE-GENERATING ENZYME"/>
    <property type="match status" value="1"/>
</dbReference>
<dbReference type="InterPro" id="IPR042095">
    <property type="entry name" value="SUMF_sf"/>
</dbReference>
<feature type="domain" description="Sulfatase-modifying factor enzyme-like" evidence="1">
    <location>
        <begin position="1"/>
        <end position="295"/>
    </location>
</feature>
<dbReference type="Gene3D" id="3.90.1580.10">
    <property type="entry name" value="paralog of FGE (formylglycine-generating enzyme)"/>
    <property type="match status" value="1"/>
</dbReference>
<dbReference type="RefSeq" id="WP_140882360.1">
    <property type="nucleotide sequence ID" value="NZ_RCZP01000005.1"/>
</dbReference>
<dbReference type="PANTHER" id="PTHR23150">
    <property type="entry name" value="SULFATASE MODIFYING FACTOR 1, 2"/>
    <property type="match status" value="1"/>
</dbReference>
<evidence type="ECO:0000313" key="2">
    <source>
        <dbReference type="EMBL" id="TPG58628.1"/>
    </source>
</evidence>
<name>A0A502G9J8_9PROT</name>
<dbReference type="InterPro" id="IPR051043">
    <property type="entry name" value="Sulfatase_Mod_Factor_Kinase"/>
</dbReference>
<accession>A0A502G9J8</accession>
<organism evidence="2 3">
    <name type="scientific">Muricoccus nepalensis</name>
    <dbReference type="NCBI Taxonomy" id="1854500"/>
    <lineage>
        <taxon>Bacteria</taxon>
        <taxon>Pseudomonadati</taxon>
        <taxon>Pseudomonadota</taxon>
        <taxon>Alphaproteobacteria</taxon>
        <taxon>Acetobacterales</taxon>
        <taxon>Roseomonadaceae</taxon>
        <taxon>Muricoccus</taxon>
    </lineage>
</organism>
<dbReference type="InterPro" id="IPR016187">
    <property type="entry name" value="CTDL_fold"/>
</dbReference>
<protein>
    <submittedName>
        <fullName evidence="2">Formylglycine-generating enzyme family protein</fullName>
    </submittedName>
</protein>
<proteinExistence type="predicted"/>
<dbReference type="SUPFAM" id="SSF56436">
    <property type="entry name" value="C-type lectin-like"/>
    <property type="match status" value="1"/>
</dbReference>
<evidence type="ECO:0000259" key="1">
    <source>
        <dbReference type="Pfam" id="PF03781"/>
    </source>
</evidence>
<keyword evidence="3" id="KW-1185">Reference proteome</keyword>
<dbReference type="AlphaFoldDB" id="A0A502G9J8"/>
<dbReference type="EMBL" id="RCZP01000005">
    <property type="protein sequence ID" value="TPG58628.1"/>
    <property type="molecule type" value="Genomic_DNA"/>
</dbReference>
<dbReference type="InterPro" id="IPR005532">
    <property type="entry name" value="SUMF_dom"/>
</dbReference>
<dbReference type="OrthoDB" id="9768004at2"/>
<dbReference type="GO" id="GO:0120147">
    <property type="term" value="F:formylglycine-generating oxidase activity"/>
    <property type="evidence" value="ECO:0007669"/>
    <property type="project" value="TreeGrafter"/>
</dbReference>
<sequence>MAWIPGGVFRMGSDRHYPEEGPAHRLRVSGFWMDRTPVTNRRFAAFVRATGYRTVAEQVPDPALYPGADPGMLQPGSLVFRAPGRTGGHGWHFVPGASWHRPQGEGEIGDDLLDHPVVQVAHADAAAYAAWAGKSLPTEAEWEFAARGGLEGQEYAWGDEFAPGGRRMARTWMGNFPVISAGPDAYGTAAVGGYPANGYGLVDMIGNVWEWTEDFWTARHPAEAAKPCCIPADPRAGDEEASLDGHQPGIRIPRRVLKGGSHLCAPNHCRRYRPAARHPQMVDSATTHVGFRCVRREAPAGGRG</sequence>
<dbReference type="Proteomes" id="UP000317078">
    <property type="component" value="Unassembled WGS sequence"/>
</dbReference>
<gene>
    <name evidence="2" type="ORF">EAH89_08460</name>
</gene>
<comment type="caution">
    <text evidence="2">The sequence shown here is derived from an EMBL/GenBank/DDBJ whole genome shotgun (WGS) entry which is preliminary data.</text>
</comment>
<evidence type="ECO:0000313" key="3">
    <source>
        <dbReference type="Proteomes" id="UP000317078"/>
    </source>
</evidence>
<reference evidence="2 3" key="1">
    <citation type="journal article" date="2019" name="Environ. Microbiol.">
        <title>Species interactions and distinct microbial communities in high Arctic permafrost affected cryosols are associated with the CH4 and CO2 gas fluxes.</title>
        <authorList>
            <person name="Altshuler I."/>
            <person name="Hamel J."/>
            <person name="Turney S."/>
            <person name="Magnuson E."/>
            <person name="Levesque R."/>
            <person name="Greer C."/>
            <person name="Whyte L.G."/>
        </authorList>
    </citation>
    <scope>NUCLEOTIDE SEQUENCE [LARGE SCALE GENOMIC DNA]</scope>
    <source>
        <strain evidence="2 3">S9.3B</strain>
    </source>
</reference>
<dbReference type="Pfam" id="PF03781">
    <property type="entry name" value="FGE-sulfatase"/>
    <property type="match status" value="1"/>
</dbReference>